<dbReference type="PANTHER" id="PTHR47723:SF19">
    <property type="entry name" value="POLYNUCLEOTIDYL TRANSFERASE, RIBONUCLEASE H-LIKE SUPERFAMILY PROTEIN"/>
    <property type="match status" value="1"/>
</dbReference>
<dbReference type="SUPFAM" id="SSF53098">
    <property type="entry name" value="Ribonuclease H-like"/>
    <property type="match status" value="1"/>
</dbReference>
<dbReference type="AlphaFoldDB" id="A0A835IPX3"/>
<dbReference type="InterPro" id="IPR053151">
    <property type="entry name" value="RNase_H-like"/>
</dbReference>
<dbReference type="InterPro" id="IPR044730">
    <property type="entry name" value="RNase_H-like_dom_plant"/>
</dbReference>
<dbReference type="GO" id="GO:0003676">
    <property type="term" value="F:nucleic acid binding"/>
    <property type="evidence" value="ECO:0007669"/>
    <property type="project" value="InterPro"/>
</dbReference>
<name>A0A835IPX3_9MAGN</name>
<dbReference type="InterPro" id="IPR012337">
    <property type="entry name" value="RNaseH-like_sf"/>
</dbReference>
<keyword evidence="2" id="KW-1185">Reference proteome</keyword>
<dbReference type="InterPro" id="IPR036397">
    <property type="entry name" value="RNaseH_sf"/>
</dbReference>
<gene>
    <name evidence="1" type="ORF">IFM89_019420</name>
</gene>
<dbReference type="PANTHER" id="PTHR47723">
    <property type="entry name" value="OS05G0353850 PROTEIN"/>
    <property type="match status" value="1"/>
</dbReference>
<protein>
    <recommendedName>
        <fullName evidence="3">RNase H type-1 domain-containing protein</fullName>
    </recommendedName>
</protein>
<dbReference type="Proteomes" id="UP000631114">
    <property type="component" value="Unassembled WGS sequence"/>
</dbReference>
<reference evidence="1 2" key="1">
    <citation type="submission" date="2020-10" db="EMBL/GenBank/DDBJ databases">
        <title>The Coptis chinensis genome and diversification of protoberbering-type alkaloids.</title>
        <authorList>
            <person name="Wang B."/>
            <person name="Shu S."/>
            <person name="Song C."/>
            <person name="Liu Y."/>
        </authorList>
    </citation>
    <scope>NUCLEOTIDE SEQUENCE [LARGE SCALE GENOMIC DNA]</scope>
    <source>
        <strain evidence="1">HL-2020</strain>
        <tissue evidence="1">Leaf</tissue>
    </source>
</reference>
<proteinExistence type="predicted"/>
<comment type="caution">
    <text evidence="1">The sequence shown here is derived from an EMBL/GenBank/DDBJ whole genome shotgun (WGS) entry which is preliminary data.</text>
</comment>
<accession>A0A835IPX3</accession>
<dbReference type="CDD" id="cd06222">
    <property type="entry name" value="RNase_H_like"/>
    <property type="match status" value="1"/>
</dbReference>
<evidence type="ECO:0000313" key="1">
    <source>
        <dbReference type="EMBL" id="KAF9621334.1"/>
    </source>
</evidence>
<evidence type="ECO:0000313" key="2">
    <source>
        <dbReference type="Proteomes" id="UP000631114"/>
    </source>
</evidence>
<sequence length="167" mass="18265">MDNTPLELEALHALGLRNKLRRAPRILECYWTAPSPKYLKINADGCARGNPGSAGWGTLFRKHIGEVVGVYIGGIGSYTNYVAESKAIVEGWGTLFKKHTGEVIGVYGGIGSYTNYVAESKAIVEGIIKAIEMGFTKIWPQQLKHSKLAQCTRKLEQIGKGLKGMQI</sequence>
<dbReference type="EMBL" id="JADFTS010000002">
    <property type="protein sequence ID" value="KAF9621334.1"/>
    <property type="molecule type" value="Genomic_DNA"/>
</dbReference>
<dbReference type="Gene3D" id="3.30.420.10">
    <property type="entry name" value="Ribonuclease H-like superfamily/Ribonuclease H"/>
    <property type="match status" value="1"/>
</dbReference>
<organism evidence="1 2">
    <name type="scientific">Coptis chinensis</name>
    <dbReference type="NCBI Taxonomy" id="261450"/>
    <lineage>
        <taxon>Eukaryota</taxon>
        <taxon>Viridiplantae</taxon>
        <taxon>Streptophyta</taxon>
        <taxon>Embryophyta</taxon>
        <taxon>Tracheophyta</taxon>
        <taxon>Spermatophyta</taxon>
        <taxon>Magnoliopsida</taxon>
        <taxon>Ranunculales</taxon>
        <taxon>Ranunculaceae</taxon>
        <taxon>Coptidoideae</taxon>
        <taxon>Coptis</taxon>
    </lineage>
</organism>
<evidence type="ECO:0008006" key="3">
    <source>
        <dbReference type="Google" id="ProtNLM"/>
    </source>
</evidence>